<protein>
    <recommendedName>
        <fullName evidence="3">Helix-turn-helix domain-containing protein</fullName>
    </recommendedName>
</protein>
<evidence type="ECO:0008006" key="3">
    <source>
        <dbReference type="Google" id="ProtNLM"/>
    </source>
</evidence>
<keyword evidence="2" id="KW-1185">Reference proteome</keyword>
<sequence length="134" mass="15329">MENDPNFKDANNYESIAKALGIELFGHYSAPQVIKKLNIPRNTLEALRNTGQIGYVRISERGRYRFWGWQLCEFLVRQTVCPGESLQKDTELENGFLRSEKGGIHGTDAGITKEHIRQNEYHSALAIFKKQSDD</sequence>
<proteinExistence type="predicted"/>
<organism evidence="1 2">
    <name type="scientific">Spartinivicinus poritis</name>
    <dbReference type="NCBI Taxonomy" id="2994640"/>
    <lineage>
        <taxon>Bacteria</taxon>
        <taxon>Pseudomonadati</taxon>
        <taxon>Pseudomonadota</taxon>
        <taxon>Gammaproteobacteria</taxon>
        <taxon>Oceanospirillales</taxon>
        <taxon>Zooshikellaceae</taxon>
        <taxon>Spartinivicinus</taxon>
    </lineage>
</organism>
<reference evidence="1 2" key="1">
    <citation type="submission" date="2022-11" db="EMBL/GenBank/DDBJ databases">
        <title>Spartinivicinus poritis sp. nov., isolated from scleractinian coral Porites lutea.</title>
        <authorList>
            <person name="Zhang G."/>
            <person name="Cai L."/>
            <person name="Wei Q."/>
        </authorList>
    </citation>
    <scope>NUCLEOTIDE SEQUENCE [LARGE SCALE GENOMIC DNA]</scope>
    <source>
        <strain evidence="1 2">A2-2</strain>
    </source>
</reference>
<accession>A0ABT5UL01</accession>
<comment type="caution">
    <text evidence="1">The sequence shown here is derived from an EMBL/GenBank/DDBJ whole genome shotgun (WGS) entry which is preliminary data.</text>
</comment>
<dbReference type="Proteomes" id="UP001528823">
    <property type="component" value="Unassembled WGS sequence"/>
</dbReference>
<name>A0ABT5UL01_9GAMM</name>
<evidence type="ECO:0000313" key="1">
    <source>
        <dbReference type="EMBL" id="MDE1466063.1"/>
    </source>
</evidence>
<dbReference type="RefSeq" id="WP_274692359.1">
    <property type="nucleotide sequence ID" value="NZ_JAPMOU010000132.1"/>
</dbReference>
<evidence type="ECO:0000313" key="2">
    <source>
        <dbReference type="Proteomes" id="UP001528823"/>
    </source>
</evidence>
<dbReference type="EMBL" id="JAPMOU010000132">
    <property type="protein sequence ID" value="MDE1466063.1"/>
    <property type="molecule type" value="Genomic_DNA"/>
</dbReference>
<gene>
    <name evidence="1" type="ORF">ORQ98_29340</name>
</gene>